<feature type="transmembrane region" description="Helical" evidence="7">
    <location>
        <begin position="106"/>
        <end position="126"/>
    </location>
</feature>
<feature type="transmembrane region" description="Helical" evidence="7">
    <location>
        <begin position="190"/>
        <end position="216"/>
    </location>
</feature>
<evidence type="ECO:0000256" key="7">
    <source>
        <dbReference type="RuleBase" id="RU004379"/>
    </source>
</evidence>
<dbReference type="Proteomes" id="UP000250163">
    <property type="component" value="Chromosome MORIYA"/>
</dbReference>
<dbReference type="CDD" id="cd10433">
    <property type="entry name" value="YccA_like"/>
    <property type="match status" value="1"/>
</dbReference>
<evidence type="ECO:0000256" key="3">
    <source>
        <dbReference type="ARBA" id="ARBA00022475"/>
    </source>
</evidence>
<proteinExistence type="inferred from homology"/>
<comment type="subcellular location">
    <subcellularLocation>
        <location evidence="1">Cell membrane</location>
        <topology evidence="1">Multi-pass membrane protein</topology>
    </subcellularLocation>
</comment>
<evidence type="ECO:0000313" key="8">
    <source>
        <dbReference type="EMBL" id="SQD80571.1"/>
    </source>
</evidence>
<name>A0A330LXA8_9GAMM</name>
<dbReference type="KEGG" id="mya:MORIYA_4119"/>
<feature type="transmembrane region" description="Helical" evidence="7">
    <location>
        <begin position="25"/>
        <end position="43"/>
    </location>
</feature>
<gene>
    <name evidence="8" type="primary">yccA</name>
    <name evidence="8" type="ORF">MORIYA_4119</name>
</gene>
<comment type="similarity">
    <text evidence="2 7">Belongs to the BI1 family.</text>
</comment>
<feature type="transmembrane region" description="Helical" evidence="7">
    <location>
        <begin position="49"/>
        <end position="66"/>
    </location>
</feature>
<evidence type="ECO:0000256" key="4">
    <source>
        <dbReference type="ARBA" id="ARBA00022692"/>
    </source>
</evidence>
<sequence>MQQRTIQTQSQTSVLATNKVLKNTYMLLAMTLAFSALVAGAVVTLNLPSPGFIITLVGVYGLMYLTEKNRNNSMGILFVFLFTGFLGYTIGPLINRYLGAGMGDIVVMAFAGTAFTFFALSAYVLTTKKDMSFLNGMMMAGFVVLIVAMIGNIFLQIPALSLAISAMFILFSSAAILMQTSSIIHGGETSYISATVTIFLSLYNIFVSLLQILGIMSSDD</sequence>
<evidence type="ECO:0000256" key="1">
    <source>
        <dbReference type="ARBA" id="ARBA00004651"/>
    </source>
</evidence>
<organism evidence="8 9">
    <name type="scientific">Moritella yayanosii</name>
    <dbReference type="NCBI Taxonomy" id="69539"/>
    <lineage>
        <taxon>Bacteria</taxon>
        <taxon>Pseudomonadati</taxon>
        <taxon>Pseudomonadota</taxon>
        <taxon>Gammaproteobacteria</taxon>
        <taxon>Alteromonadales</taxon>
        <taxon>Moritellaceae</taxon>
        <taxon>Moritella</taxon>
    </lineage>
</organism>
<evidence type="ECO:0000313" key="9">
    <source>
        <dbReference type="Proteomes" id="UP000250163"/>
    </source>
</evidence>
<keyword evidence="9" id="KW-1185">Reference proteome</keyword>
<dbReference type="PANTHER" id="PTHR23291:SF115">
    <property type="entry name" value="MODULATOR OF FTSH PROTEASE YCCA"/>
    <property type="match status" value="1"/>
</dbReference>
<dbReference type="GO" id="GO:0005886">
    <property type="term" value="C:plasma membrane"/>
    <property type="evidence" value="ECO:0007669"/>
    <property type="project" value="UniProtKB-SubCell"/>
</dbReference>
<keyword evidence="4 7" id="KW-0812">Transmembrane</keyword>
<accession>A0A330LXA8</accession>
<evidence type="ECO:0000256" key="5">
    <source>
        <dbReference type="ARBA" id="ARBA00022989"/>
    </source>
</evidence>
<evidence type="ECO:0000256" key="6">
    <source>
        <dbReference type="ARBA" id="ARBA00023136"/>
    </source>
</evidence>
<feature type="transmembrane region" description="Helical" evidence="7">
    <location>
        <begin position="133"/>
        <end position="154"/>
    </location>
</feature>
<keyword evidence="6 7" id="KW-0472">Membrane</keyword>
<reference evidence="9" key="1">
    <citation type="submission" date="2018-05" db="EMBL/GenBank/DDBJ databases">
        <authorList>
            <person name="Cea G.-C."/>
            <person name="William W."/>
        </authorList>
    </citation>
    <scope>NUCLEOTIDE SEQUENCE [LARGE SCALE GENOMIC DNA]</scope>
    <source>
        <strain evidence="9">DB21MT 5</strain>
    </source>
</reference>
<dbReference type="InterPro" id="IPR006214">
    <property type="entry name" value="Bax_inhibitor_1-related"/>
</dbReference>
<dbReference type="Pfam" id="PF01027">
    <property type="entry name" value="Bax1-I"/>
    <property type="match status" value="1"/>
</dbReference>
<dbReference type="PANTHER" id="PTHR23291">
    <property type="entry name" value="BAX INHIBITOR-RELATED"/>
    <property type="match status" value="1"/>
</dbReference>
<dbReference type="OrthoDB" id="9813298at2"/>
<dbReference type="AlphaFoldDB" id="A0A330LXA8"/>
<evidence type="ECO:0000256" key="2">
    <source>
        <dbReference type="ARBA" id="ARBA00010350"/>
    </source>
</evidence>
<keyword evidence="3" id="KW-1003">Cell membrane</keyword>
<feature type="transmembrane region" description="Helical" evidence="7">
    <location>
        <begin position="73"/>
        <end position="94"/>
    </location>
</feature>
<feature type="transmembrane region" description="Helical" evidence="7">
    <location>
        <begin position="160"/>
        <end position="178"/>
    </location>
</feature>
<dbReference type="RefSeq" id="WP_112717987.1">
    <property type="nucleotide sequence ID" value="NZ_LS483250.1"/>
</dbReference>
<dbReference type="EMBL" id="LS483250">
    <property type="protein sequence ID" value="SQD80571.1"/>
    <property type="molecule type" value="Genomic_DNA"/>
</dbReference>
<protein>
    <recommendedName>
        <fullName evidence="10">BAX inhibitor protein</fullName>
    </recommendedName>
</protein>
<keyword evidence="5 7" id="KW-1133">Transmembrane helix</keyword>
<evidence type="ECO:0008006" key="10">
    <source>
        <dbReference type="Google" id="ProtNLM"/>
    </source>
</evidence>